<reference evidence="2 3" key="1">
    <citation type="journal article" date="2024" name="Nat. Commun.">
        <title>Phylogenomics reveals the evolutionary origins of lichenization in chlorophyte algae.</title>
        <authorList>
            <person name="Puginier C."/>
            <person name="Libourel C."/>
            <person name="Otte J."/>
            <person name="Skaloud P."/>
            <person name="Haon M."/>
            <person name="Grisel S."/>
            <person name="Petersen M."/>
            <person name="Berrin J.G."/>
            <person name="Delaux P.M."/>
            <person name="Dal Grande F."/>
            <person name="Keller J."/>
        </authorList>
    </citation>
    <scope>NUCLEOTIDE SEQUENCE [LARGE SCALE GENOMIC DNA]</scope>
    <source>
        <strain evidence="2 3">SAG 2523</strain>
    </source>
</reference>
<name>A0AAW1SBQ5_9CHLO</name>
<sequence length="250" mass="27393">MFDETLTLASTASLATSGALCPAARSLRQKGNRIESAKPPPAIAGELVLVSGRAGAIEAITYGHAQLTQDLVMRQARYYYRGPFPHMNFRKKNTPLVAKYESVPWALHDGSGALLQVYEPEKADLVAPPHAGVSLKSTEGLPQEQLVKRSQKPATTCLALALVLGLAGMGILVFKRWRMRRNRSVPPAEEDLQAQIAAAEAAEMRQQMFNQSSTGKAARKAINDVQKAREADYAERNDRVRAVLARDWDD</sequence>
<feature type="transmembrane region" description="Helical" evidence="1">
    <location>
        <begin position="153"/>
        <end position="174"/>
    </location>
</feature>
<proteinExistence type="predicted"/>
<evidence type="ECO:0000256" key="1">
    <source>
        <dbReference type="SAM" id="Phobius"/>
    </source>
</evidence>
<gene>
    <name evidence="2" type="ORF">WJX84_010862</name>
</gene>
<dbReference type="EMBL" id="JALJOV010001696">
    <property type="protein sequence ID" value="KAK9843379.1"/>
    <property type="molecule type" value="Genomic_DNA"/>
</dbReference>
<organism evidence="2 3">
    <name type="scientific">Apatococcus fuscideae</name>
    <dbReference type="NCBI Taxonomy" id="2026836"/>
    <lineage>
        <taxon>Eukaryota</taxon>
        <taxon>Viridiplantae</taxon>
        <taxon>Chlorophyta</taxon>
        <taxon>core chlorophytes</taxon>
        <taxon>Trebouxiophyceae</taxon>
        <taxon>Chlorellales</taxon>
        <taxon>Chlorellaceae</taxon>
        <taxon>Apatococcus</taxon>
    </lineage>
</organism>
<evidence type="ECO:0000313" key="3">
    <source>
        <dbReference type="Proteomes" id="UP001485043"/>
    </source>
</evidence>
<keyword evidence="3" id="KW-1185">Reference proteome</keyword>
<protein>
    <submittedName>
        <fullName evidence="2">Uncharacterized protein</fullName>
    </submittedName>
</protein>
<evidence type="ECO:0000313" key="2">
    <source>
        <dbReference type="EMBL" id="KAK9843379.1"/>
    </source>
</evidence>
<dbReference type="Proteomes" id="UP001485043">
    <property type="component" value="Unassembled WGS sequence"/>
</dbReference>
<accession>A0AAW1SBQ5</accession>
<keyword evidence="1" id="KW-1133">Transmembrane helix</keyword>
<keyword evidence="1" id="KW-0812">Transmembrane</keyword>
<dbReference type="AlphaFoldDB" id="A0AAW1SBQ5"/>
<comment type="caution">
    <text evidence="2">The sequence shown here is derived from an EMBL/GenBank/DDBJ whole genome shotgun (WGS) entry which is preliminary data.</text>
</comment>
<keyword evidence="1" id="KW-0472">Membrane</keyword>